<dbReference type="GO" id="GO:0016879">
    <property type="term" value="F:ligase activity, forming carbon-nitrogen bonds"/>
    <property type="evidence" value="ECO:0007669"/>
    <property type="project" value="InterPro"/>
</dbReference>
<sequence length="55" mass="6185">IYDVAPRIGGGTNVHVFLGHAYGNTLWRKNMSTGRRIAMEIKRAIETDQVEKIVT</sequence>
<dbReference type="AlphaFoldDB" id="A0A7C1B5M6"/>
<dbReference type="SUPFAM" id="SSF56059">
    <property type="entry name" value="Glutathione synthetase ATP-binding domain-like"/>
    <property type="match status" value="1"/>
</dbReference>
<feature type="domain" description="IMP biosynthesis enzyme PurP C-terminal" evidence="1">
    <location>
        <begin position="1"/>
        <end position="55"/>
    </location>
</feature>
<organism evidence="2">
    <name type="scientific">Candidatus Syntropharchaeum butanivorans</name>
    <dbReference type="NCBI Taxonomy" id="1839936"/>
    <lineage>
        <taxon>Archaea</taxon>
        <taxon>Methanobacteriati</taxon>
        <taxon>Methanobacteriota</taxon>
        <taxon>Stenosarchaea group</taxon>
        <taxon>Methanomicrobia</taxon>
        <taxon>Methanosarcinales</taxon>
        <taxon>ANME-2 cluster</taxon>
        <taxon>Candidatus Syntropharchaeum</taxon>
    </lineage>
</organism>
<evidence type="ECO:0000313" key="2">
    <source>
        <dbReference type="EMBL" id="HDM35683.1"/>
    </source>
</evidence>
<dbReference type="Proteomes" id="UP000885863">
    <property type="component" value="Unassembled WGS sequence"/>
</dbReference>
<gene>
    <name evidence="2" type="ORF">ENG09_00315</name>
</gene>
<dbReference type="Pfam" id="PF06973">
    <property type="entry name" value="DUF1297"/>
    <property type="match status" value="1"/>
</dbReference>
<dbReference type="PANTHER" id="PTHR38147">
    <property type="entry name" value="5-FORMAMINOIMIDAZOLE-4-CARBOXAMIDE-1-(BETA)-D-RIBOFURANOSYL 5'-MONOPHOSPHATE SYNTHETASE-RELATED"/>
    <property type="match status" value="1"/>
</dbReference>
<dbReference type="GO" id="GO:0000287">
    <property type="term" value="F:magnesium ion binding"/>
    <property type="evidence" value="ECO:0007669"/>
    <property type="project" value="InterPro"/>
</dbReference>
<dbReference type="Gene3D" id="3.30.470.20">
    <property type="entry name" value="ATP-grasp fold, B domain"/>
    <property type="match status" value="1"/>
</dbReference>
<proteinExistence type="predicted"/>
<dbReference type="PANTHER" id="PTHR38147:SF1">
    <property type="entry name" value="5-FORMAMINOIMIDAZOLE-4-CARBOXAMIDE-1-(BETA)-D-RIBOFURANOSYL 5'-MONOPHOSPHATE SYNTHETASE"/>
    <property type="match status" value="1"/>
</dbReference>
<protein>
    <submittedName>
        <fullName evidence="2">DUF1297 domain-containing protein</fullName>
    </submittedName>
</protein>
<dbReference type="GO" id="GO:0005524">
    <property type="term" value="F:ATP binding"/>
    <property type="evidence" value="ECO:0007669"/>
    <property type="project" value="InterPro"/>
</dbReference>
<reference evidence="2" key="1">
    <citation type="journal article" date="2020" name="mSystems">
        <title>Genome- and Community-Level Interaction Insights into Carbon Utilization and Element Cycling Functions of Hydrothermarchaeota in Hydrothermal Sediment.</title>
        <authorList>
            <person name="Zhou Z."/>
            <person name="Liu Y."/>
            <person name="Xu W."/>
            <person name="Pan J."/>
            <person name="Luo Z.H."/>
            <person name="Li M."/>
        </authorList>
    </citation>
    <scope>NUCLEOTIDE SEQUENCE [LARGE SCALE GENOMIC DNA]</scope>
    <source>
        <strain evidence="2">HyVt-185</strain>
    </source>
</reference>
<accession>A0A7C1B5M6</accession>
<dbReference type="EMBL" id="DQZR01000015">
    <property type="protein sequence ID" value="HDM35683.1"/>
    <property type="molecule type" value="Genomic_DNA"/>
</dbReference>
<dbReference type="InterPro" id="IPR009720">
    <property type="entry name" value="IMP_biosynth_PurP_C"/>
</dbReference>
<dbReference type="InterPro" id="IPR023656">
    <property type="entry name" value="IMP_biosynth_PurP"/>
</dbReference>
<name>A0A7C1B5M6_9EURY</name>
<comment type="caution">
    <text evidence="2">The sequence shown here is derived from an EMBL/GenBank/DDBJ whole genome shotgun (WGS) entry which is preliminary data.</text>
</comment>
<feature type="non-terminal residue" evidence="2">
    <location>
        <position position="1"/>
    </location>
</feature>
<dbReference type="GO" id="GO:0006188">
    <property type="term" value="P:IMP biosynthetic process"/>
    <property type="evidence" value="ECO:0007669"/>
    <property type="project" value="InterPro"/>
</dbReference>
<evidence type="ECO:0000259" key="1">
    <source>
        <dbReference type="Pfam" id="PF06973"/>
    </source>
</evidence>